<reference evidence="2" key="1">
    <citation type="submission" date="2023-03" db="EMBL/GenBank/DDBJ databases">
        <title>Massive genome expansion in bonnet fungi (Mycena s.s.) driven by repeated elements and novel gene families across ecological guilds.</title>
        <authorList>
            <consortium name="Lawrence Berkeley National Laboratory"/>
            <person name="Harder C.B."/>
            <person name="Miyauchi S."/>
            <person name="Viragh M."/>
            <person name="Kuo A."/>
            <person name="Thoen E."/>
            <person name="Andreopoulos B."/>
            <person name="Lu D."/>
            <person name="Skrede I."/>
            <person name="Drula E."/>
            <person name="Henrissat B."/>
            <person name="Morin E."/>
            <person name="Kohler A."/>
            <person name="Barry K."/>
            <person name="LaButti K."/>
            <person name="Morin E."/>
            <person name="Salamov A."/>
            <person name="Lipzen A."/>
            <person name="Mereny Z."/>
            <person name="Hegedus B."/>
            <person name="Baldrian P."/>
            <person name="Stursova M."/>
            <person name="Weitz H."/>
            <person name="Taylor A."/>
            <person name="Grigoriev I.V."/>
            <person name="Nagy L.G."/>
            <person name="Martin F."/>
            <person name="Kauserud H."/>
        </authorList>
    </citation>
    <scope>NUCLEOTIDE SEQUENCE</scope>
    <source>
        <strain evidence="2">CBHHK182m</strain>
    </source>
</reference>
<organism evidence="2 3">
    <name type="scientific">Mycena metata</name>
    <dbReference type="NCBI Taxonomy" id="1033252"/>
    <lineage>
        <taxon>Eukaryota</taxon>
        <taxon>Fungi</taxon>
        <taxon>Dikarya</taxon>
        <taxon>Basidiomycota</taxon>
        <taxon>Agaricomycotina</taxon>
        <taxon>Agaricomycetes</taxon>
        <taxon>Agaricomycetidae</taxon>
        <taxon>Agaricales</taxon>
        <taxon>Marasmiineae</taxon>
        <taxon>Mycenaceae</taxon>
        <taxon>Mycena</taxon>
    </lineage>
</organism>
<accession>A0AAD7H832</accession>
<comment type="caution">
    <text evidence="2">The sequence shown here is derived from an EMBL/GenBank/DDBJ whole genome shotgun (WGS) entry which is preliminary data.</text>
</comment>
<protein>
    <submittedName>
        <fullName evidence="2">Uncharacterized protein</fullName>
    </submittedName>
</protein>
<evidence type="ECO:0000256" key="1">
    <source>
        <dbReference type="SAM" id="MobiDB-lite"/>
    </source>
</evidence>
<evidence type="ECO:0000313" key="2">
    <source>
        <dbReference type="EMBL" id="KAJ7714266.1"/>
    </source>
</evidence>
<name>A0AAD7H832_9AGAR</name>
<evidence type="ECO:0000313" key="3">
    <source>
        <dbReference type="Proteomes" id="UP001215598"/>
    </source>
</evidence>
<dbReference type="EMBL" id="JARKIB010000328">
    <property type="protein sequence ID" value="KAJ7714266.1"/>
    <property type="molecule type" value="Genomic_DNA"/>
</dbReference>
<proteinExistence type="predicted"/>
<sequence>MRARAQERARAQDEGEGEQDKGVGVSVHRAQGMRAGVGVCVRVGVSVRGAASLEARACEWGVREAGVFEGGRGCVSGRNVIAGGGESAREDRRRLASVVSRRAGRAGRVVRHSHDRPRHDGVSRTLRARRIPPGSPSHCCCPLPRYPHDGGLRHRFAARDDVWLWTLPCGRARREWPSGRRVNRTETSPPDDSWLFRERWRIVRGQSRPTEKHSAGGVALSVGLRRRGMGMLGEKDRVRRGRMSRASPLRLFREGAIRFECRKRG</sequence>
<feature type="region of interest" description="Disordered" evidence="1">
    <location>
        <begin position="1"/>
        <end position="24"/>
    </location>
</feature>
<gene>
    <name evidence="2" type="ORF">B0H16DRAFT_1619033</name>
</gene>
<keyword evidence="3" id="KW-1185">Reference proteome</keyword>
<dbReference type="AlphaFoldDB" id="A0AAD7H832"/>
<dbReference type="Proteomes" id="UP001215598">
    <property type="component" value="Unassembled WGS sequence"/>
</dbReference>
<feature type="compositionally biased region" description="Basic and acidic residues" evidence="1">
    <location>
        <begin position="1"/>
        <end position="21"/>
    </location>
</feature>